<comment type="caution">
    <text evidence="1">The sequence shown here is derived from an EMBL/GenBank/DDBJ whole genome shotgun (WGS) entry which is preliminary data.</text>
</comment>
<protein>
    <submittedName>
        <fullName evidence="1">Uncharacterized protein</fullName>
    </submittedName>
</protein>
<organism evidence="1 2">
    <name type="scientific">Pleurotus cornucopiae</name>
    <name type="common">Cornucopia mushroom</name>
    <dbReference type="NCBI Taxonomy" id="5321"/>
    <lineage>
        <taxon>Eukaryota</taxon>
        <taxon>Fungi</taxon>
        <taxon>Dikarya</taxon>
        <taxon>Basidiomycota</taxon>
        <taxon>Agaricomycotina</taxon>
        <taxon>Agaricomycetes</taxon>
        <taxon>Agaricomycetidae</taxon>
        <taxon>Agaricales</taxon>
        <taxon>Pleurotineae</taxon>
        <taxon>Pleurotaceae</taxon>
        <taxon>Pleurotus</taxon>
    </lineage>
</organism>
<name>A0ACB7IPE3_PLECO</name>
<proteinExistence type="predicted"/>
<gene>
    <name evidence="1" type="ORF">CCMSSC00406_0005362</name>
</gene>
<reference evidence="1 2" key="1">
    <citation type="journal article" date="2021" name="Appl. Environ. Microbiol.">
        <title>Genetic linkage and physical mapping for an oyster mushroom Pleurotus cornucopiae and QTL analysis for the trait cap color.</title>
        <authorList>
            <person name="Zhang Y."/>
            <person name="Gao W."/>
            <person name="Sonnenberg A."/>
            <person name="Chen Q."/>
            <person name="Zhang J."/>
            <person name="Huang C."/>
        </authorList>
    </citation>
    <scope>NUCLEOTIDE SEQUENCE [LARGE SCALE GENOMIC DNA]</scope>
    <source>
        <strain evidence="1">CCMSSC00406</strain>
    </source>
</reference>
<accession>A0ACB7IPE3</accession>
<keyword evidence="2" id="KW-1185">Reference proteome</keyword>
<dbReference type="Proteomes" id="UP000824881">
    <property type="component" value="Unassembled WGS sequence"/>
</dbReference>
<evidence type="ECO:0000313" key="1">
    <source>
        <dbReference type="EMBL" id="KAG9219468.1"/>
    </source>
</evidence>
<evidence type="ECO:0000313" key="2">
    <source>
        <dbReference type="Proteomes" id="UP000824881"/>
    </source>
</evidence>
<sequence length="313" mass="32320">MSSADAAAEREFHLTWMQEAMNMAEEALQAGEVPVGCVFLSPVKQRTPRVVMFSFAIFLIFQIAFSSALPNDHLNYLAMRQADIPGACADQCIPINSIIASQCTVGKCCTDVFANGYADCVRCFGQAIEITNFAPFQTAIDSKQLISLLDAFPSRIKPLPSSIALFAACSRAGQPIPKLTLPGQDANRVIASTVATTTRVSTASVPAGTASASNSGAAPSSSASLGSSIPAVTSQAPTQTSPPGATATAPLPITLGSISPPITVSSSVTAASGAASAPPTPSTSGANRLSCFILNDKLSLPLLAFIGFWLYVL</sequence>
<dbReference type="EMBL" id="WQMT02000009">
    <property type="protein sequence ID" value="KAG9219468.1"/>
    <property type="molecule type" value="Genomic_DNA"/>
</dbReference>